<protein>
    <recommendedName>
        <fullName evidence="3">Methionine synthase</fullName>
    </recommendedName>
</protein>
<dbReference type="InterPro" id="IPR038071">
    <property type="entry name" value="UROD/MetE-like_sf"/>
</dbReference>
<dbReference type="RefSeq" id="WP_167475502.1">
    <property type="nucleotide sequence ID" value="NZ_CP046172.1"/>
</dbReference>
<dbReference type="SUPFAM" id="SSF51726">
    <property type="entry name" value="UROD/MetE-like"/>
    <property type="match status" value="1"/>
</dbReference>
<reference evidence="1 2" key="1">
    <citation type="journal article" date="2019" name="ACS Chem. Biol.">
        <title>Identification and Mobilization of a Cryptic Antibiotic Biosynthesis Gene Locus from a Human-Pathogenic Nocardia Isolate.</title>
        <authorList>
            <person name="Herisse M."/>
            <person name="Ishida K."/>
            <person name="Porter J.L."/>
            <person name="Howden B."/>
            <person name="Hertweck C."/>
            <person name="Stinear T.P."/>
            <person name="Pidot S.J."/>
        </authorList>
    </citation>
    <scope>NUCLEOTIDE SEQUENCE [LARGE SCALE GENOMIC DNA]</scope>
    <source>
        <strain evidence="1 2">AUSMDU00012717</strain>
    </source>
</reference>
<gene>
    <name evidence="1" type="ORF">F5544_25150</name>
</gene>
<proteinExistence type="predicted"/>
<name>A0A6G9YHU9_9NOCA</name>
<evidence type="ECO:0000313" key="1">
    <source>
        <dbReference type="EMBL" id="QIS12885.1"/>
    </source>
</evidence>
<evidence type="ECO:0008006" key="3">
    <source>
        <dbReference type="Google" id="ProtNLM"/>
    </source>
</evidence>
<accession>A0A6G9YHU9</accession>
<dbReference type="EMBL" id="CP046172">
    <property type="protein sequence ID" value="QIS12885.1"/>
    <property type="molecule type" value="Genomic_DNA"/>
</dbReference>
<organism evidence="1 2">
    <name type="scientific">Nocardia arthritidis</name>
    <dbReference type="NCBI Taxonomy" id="228602"/>
    <lineage>
        <taxon>Bacteria</taxon>
        <taxon>Bacillati</taxon>
        <taxon>Actinomycetota</taxon>
        <taxon>Actinomycetes</taxon>
        <taxon>Mycobacteriales</taxon>
        <taxon>Nocardiaceae</taxon>
        <taxon>Nocardia</taxon>
    </lineage>
</organism>
<evidence type="ECO:0000313" key="2">
    <source>
        <dbReference type="Proteomes" id="UP000503540"/>
    </source>
</evidence>
<dbReference type="Proteomes" id="UP000503540">
    <property type="component" value="Chromosome"/>
</dbReference>
<keyword evidence="2" id="KW-1185">Reference proteome</keyword>
<sequence length="346" mass="37213">MSTRAVHFVGSYPAGSPDEAMRAMLDGAGARMRTLPNGETDRYELYVLPIIDDLVRQGALEVKQVGRWSPGWRRTIHRVPPGKTLTGDMMDLGYLREAEQALPAFTALRREYELPGLTMQVGMPTDLSLTFVAVGAAGVRSHRKAFADASLRDIPTIRESTGDNVVFQLEATAELVLMALAQPLHRQVDARFGLAAGIAAMAAAAPAGTRFGVHMCLGSLNNKAATGLRSAAPLVDLANSIARQWPSGRTLEYVHGPFAAGAIPPSTKPEFYEPLSRLALPRGTAFYAGFVHDVPTEAEQRHTLHMIEERLGRPVDGVASPCGLGRRPRDIADAMVARADILAGAD</sequence>
<dbReference type="KEGG" id="nah:F5544_25150"/>
<dbReference type="AlphaFoldDB" id="A0A6G9YHU9"/>